<protein>
    <recommendedName>
        <fullName evidence="3">histidine kinase</fullName>
        <ecNumber evidence="3">2.7.13.3</ecNumber>
    </recommendedName>
</protein>
<evidence type="ECO:0000256" key="10">
    <source>
        <dbReference type="ARBA" id="ARBA00023012"/>
    </source>
</evidence>
<evidence type="ECO:0000256" key="5">
    <source>
        <dbReference type="ARBA" id="ARBA00022553"/>
    </source>
</evidence>
<dbReference type="InterPro" id="IPR036890">
    <property type="entry name" value="HATPase_C_sf"/>
</dbReference>
<dbReference type="InterPro" id="IPR036097">
    <property type="entry name" value="HisK_dim/P_sf"/>
</dbReference>
<dbReference type="RefSeq" id="WP_125755334.1">
    <property type="nucleotide sequence ID" value="NZ_JBHTOK010000077.1"/>
</dbReference>
<keyword evidence="7 12" id="KW-0812">Transmembrane</keyword>
<dbReference type="SUPFAM" id="SSF55874">
    <property type="entry name" value="ATPase domain of HSP90 chaperone/DNA topoisomerase II/histidine kinase"/>
    <property type="match status" value="1"/>
</dbReference>
<dbReference type="PRINTS" id="PR00344">
    <property type="entry name" value="BCTRLSENSOR"/>
</dbReference>
<dbReference type="PANTHER" id="PTHR45453:SF2">
    <property type="entry name" value="HISTIDINE KINASE"/>
    <property type="match status" value="1"/>
</dbReference>
<dbReference type="PROSITE" id="PS50109">
    <property type="entry name" value="HIS_KIN"/>
    <property type="match status" value="1"/>
</dbReference>
<feature type="transmembrane region" description="Helical" evidence="12">
    <location>
        <begin position="12"/>
        <end position="30"/>
    </location>
</feature>
<keyword evidence="10" id="KW-0902">Two-component regulatory system</keyword>
<dbReference type="InterPro" id="IPR004358">
    <property type="entry name" value="Sig_transdc_His_kin-like_C"/>
</dbReference>
<evidence type="ECO:0000256" key="11">
    <source>
        <dbReference type="ARBA" id="ARBA00023136"/>
    </source>
</evidence>
<gene>
    <name evidence="14" type="ORF">ACFQ5K_11355</name>
</gene>
<dbReference type="InterPro" id="IPR003594">
    <property type="entry name" value="HATPase_dom"/>
</dbReference>
<reference evidence="15" key="1">
    <citation type="journal article" date="2019" name="Int. J. Syst. Evol. Microbiol.">
        <title>The Global Catalogue of Microorganisms (GCM) 10K type strain sequencing project: providing services to taxonomists for standard genome sequencing and annotation.</title>
        <authorList>
            <consortium name="The Broad Institute Genomics Platform"/>
            <consortium name="The Broad Institute Genome Sequencing Center for Infectious Disease"/>
            <person name="Wu L."/>
            <person name="Ma J."/>
        </authorList>
    </citation>
    <scope>NUCLEOTIDE SEQUENCE [LARGE SCALE GENOMIC DNA]</scope>
    <source>
        <strain evidence="15">CCM 8912</strain>
    </source>
</reference>
<evidence type="ECO:0000256" key="4">
    <source>
        <dbReference type="ARBA" id="ARBA00022475"/>
    </source>
</evidence>
<comment type="catalytic activity">
    <reaction evidence="1">
        <text>ATP + protein L-histidine = ADP + protein N-phospho-L-histidine.</text>
        <dbReference type="EC" id="2.7.13.3"/>
    </reaction>
</comment>
<evidence type="ECO:0000256" key="2">
    <source>
        <dbReference type="ARBA" id="ARBA00004651"/>
    </source>
</evidence>
<dbReference type="SUPFAM" id="SSF47384">
    <property type="entry name" value="Homodimeric domain of signal transducing histidine kinase"/>
    <property type="match status" value="1"/>
</dbReference>
<evidence type="ECO:0000259" key="13">
    <source>
        <dbReference type="PROSITE" id="PS50109"/>
    </source>
</evidence>
<evidence type="ECO:0000256" key="12">
    <source>
        <dbReference type="SAM" id="Phobius"/>
    </source>
</evidence>
<keyword evidence="6" id="KW-0808">Transferase</keyword>
<keyword evidence="15" id="KW-1185">Reference proteome</keyword>
<dbReference type="Gene3D" id="3.30.565.10">
    <property type="entry name" value="Histidine kinase-like ATPase, C-terminal domain"/>
    <property type="match status" value="1"/>
</dbReference>
<keyword evidence="9 12" id="KW-1133">Transmembrane helix</keyword>
<keyword evidence="11 12" id="KW-0472">Membrane</keyword>
<dbReference type="InterPro" id="IPR050351">
    <property type="entry name" value="BphY/WalK/GraS-like"/>
</dbReference>
<evidence type="ECO:0000313" key="14">
    <source>
        <dbReference type="EMBL" id="MFD1441973.1"/>
    </source>
</evidence>
<dbReference type="SMART" id="SM00387">
    <property type="entry name" value="HATPase_c"/>
    <property type="match status" value="1"/>
</dbReference>
<comment type="subcellular location">
    <subcellularLocation>
        <location evidence="2">Cell membrane</location>
        <topology evidence="2">Multi-pass membrane protein</topology>
    </subcellularLocation>
</comment>
<dbReference type="CDD" id="cd00082">
    <property type="entry name" value="HisKA"/>
    <property type="match status" value="1"/>
</dbReference>
<evidence type="ECO:0000256" key="9">
    <source>
        <dbReference type="ARBA" id="ARBA00022989"/>
    </source>
</evidence>
<comment type="caution">
    <text evidence="14">The sequence shown here is derived from an EMBL/GenBank/DDBJ whole genome shotgun (WGS) entry which is preliminary data.</text>
</comment>
<dbReference type="EMBL" id="JBHTOK010000077">
    <property type="protein sequence ID" value="MFD1441973.1"/>
    <property type="molecule type" value="Genomic_DNA"/>
</dbReference>
<evidence type="ECO:0000256" key="7">
    <source>
        <dbReference type="ARBA" id="ARBA00022692"/>
    </source>
</evidence>
<keyword evidence="5" id="KW-0597">Phosphoprotein</keyword>
<feature type="domain" description="Histidine kinase" evidence="13">
    <location>
        <begin position="127"/>
        <end position="337"/>
    </location>
</feature>
<organism evidence="14 15">
    <name type="scientific">Lacticaseibacillus hegangensis</name>
    <dbReference type="NCBI Taxonomy" id="2486010"/>
    <lineage>
        <taxon>Bacteria</taxon>
        <taxon>Bacillati</taxon>
        <taxon>Bacillota</taxon>
        <taxon>Bacilli</taxon>
        <taxon>Lactobacillales</taxon>
        <taxon>Lactobacillaceae</taxon>
        <taxon>Lacticaseibacillus</taxon>
    </lineage>
</organism>
<dbReference type="Proteomes" id="UP001597212">
    <property type="component" value="Unassembled WGS sequence"/>
</dbReference>
<dbReference type="InterPro" id="IPR005467">
    <property type="entry name" value="His_kinase_dom"/>
</dbReference>
<keyword evidence="4" id="KW-1003">Cell membrane</keyword>
<keyword evidence="8 14" id="KW-0418">Kinase</keyword>
<dbReference type="EC" id="2.7.13.3" evidence="3"/>
<evidence type="ECO:0000256" key="3">
    <source>
        <dbReference type="ARBA" id="ARBA00012438"/>
    </source>
</evidence>
<dbReference type="Pfam" id="PF02518">
    <property type="entry name" value="HATPase_c"/>
    <property type="match status" value="1"/>
</dbReference>
<proteinExistence type="predicted"/>
<feature type="transmembrane region" description="Helical" evidence="12">
    <location>
        <begin position="42"/>
        <end position="60"/>
    </location>
</feature>
<evidence type="ECO:0000256" key="1">
    <source>
        <dbReference type="ARBA" id="ARBA00000085"/>
    </source>
</evidence>
<accession>A0ABW4D1H5</accession>
<evidence type="ECO:0000256" key="6">
    <source>
        <dbReference type="ARBA" id="ARBA00022679"/>
    </source>
</evidence>
<evidence type="ECO:0000256" key="8">
    <source>
        <dbReference type="ARBA" id="ARBA00022777"/>
    </source>
</evidence>
<evidence type="ECO:0000313" key="15">
    <source>
        <dbReference type="Proteomes" id="UP001597212"/>
    </source>
</evidence>
<dbReference type="GO" id="GO:0016301">
    <property type="term" value="F:kinase activity"/>
    <property type="evidence" value="ECO:0007669"/>
    <property type="project" value="UniProtKB-KW"/>
</dbReference>
<sequence>MTFKQYLHDHLAGIAWYVIGLALLCFGLWLDPRQRVRWDTLLYMAVLITGFAAVLLVWHYTRTKKWVKAFTDRTEAGVEALDWPLAASSNHERAAIIEAYNHVLREHRQAQSELIARQQDQKAFIDSWVHEIKVPLAAAGLLQDSLDGKAPEKPLDELALQLDKINFYVEQVLYYSRLDSFSKDYLLREYDLKPLVDGVIVDQRNSFIDRRISFALNGDSLTVVTDEKWLRFILGQLVSNALKYTAPGGQVTATIADAPTEATLTIEDTGIGIPSDELHRVFEKGFTGTNGRNANQRSTGLGLYLADQLSQKLGHHLTITSTVDQGTAVTIHFPHLSFYGESGTTLAKPAVKH</sequence>
<name>A0ABW4D1H5_9LACO</name>
<dbReference type="PANTHER" id="PTHR45453">
    <property type="entry name" value="PHOSPHATE REGULON SENSOR PROTEIN PHOR"/>
    <property type="match status" value="1"/>
</dbReference>
<dbReference type="InterPro" id="IPR003661">
    <property type="entry name" value="HisK_dim/P_dom"/>
</dbReference>